<gene>
    <name evidence="4" type="ORF">GYA55_12715</name>
</gene>
<dbReference type="PANTHER" id="PTHR30483:SF6">
    <property type="entry name" value="PERIPLASMIC BINDING PROTEIN OF ABC TRANSPORTER FOR NATURAL AMINO ACIDS"/>
    <property type="match status" value="1"/>
</dbReference>
<keyword evidence="2" id="KW-0732">Signal</keyword>
<dbReference type="Pfam" id="PF13458">
    <property type="entry name" value="Peripla_BP_6"/>
    <property type="match status" value="1"/>
</dbReference>
<evidence type="ECO:0000313" key="4">
    <source>
        <dbReference type="EMBL" id="NMC64018.1"/>
    </source>
</evidence>
<evidence type="ECO:0000256" key="2">
    <source>
        <dbReference type="ARBA" id="ARBA00022729"/>
    </source>
</evidence>
<dbReference type="PROSITE" id="PS51257">
    <property type="entry name" value="PROKAR_LIPOPROTEIN"/>
    <property type="match status" value="1"/>
</dbReference>
<protein>
    <submittedName>
        <fullName evidence="4">ABC transporter substrate-binding protein</fullName>
    </submittedName>
</protein>
<dbReference type="AlphaFoldDB" id="A0A7X9IKE8"/>
<dbReference type="EMBL" id="JAAZON010000583">
    <property type="protein sequence ID" value="NMC64018.1"/>
    <property type="molecule type" value="Genomic_DNA"/>
</dbReference>
<dbReference type="Gene3D" id="3.40.50.2300">
    <property type="match status" value="2"/>
</dbReference>
<name>A0A7X9IKE8_9DELT</name>
<dbReference type="InterPro" id="IPR051010">
    <property type="entry name" value="BCAA_transport"/>
</dbReference>
<dbReference type="PANTHER" id="PTHR30483">
    <property type="entry name" value="LEUCINE-SPECIFIC-BINDING PROTEIN"/>
    <property type="match status" value="1"/>
</dbReference>
<accession>A0A7X9IKE8</accession>
<dbReference type="InterPro" id="IPR028081">
    <property type="entry name" value="Leu-bd"/>
</dbReference>
<organism evidence="4 5">
    <name type="scientific">SAR324 cluster bacterium</name>
    <dbReference type="NCBI Taxonomy" id="2024889"/>
    <lineage>
        <taxon>Bacteria</taxon>
        <taxon>Deltaproteobacteria</taxon>
        <taxon>SAR324 cluster</taxon>
    </lineage>
</organism>
<dbReference type="Proteomes" id="UP000524246">
    <property type="component" value="Unassembled WGS sequence"/>
</dbReference>
<evidence type="ECO:0000259" key="3">
    <source>
        <dbReference type="Pfam" id="PF13458"/>
    </source>
</evidence>
<reference evidence="4 5" key="1">
    <citation type="journal article" date="2020" name="Biotechnol. Biofuels">
        <title>New insights from the biogas microbiome by comprehensive genome-resolved metagenomics of nearly 1600 species originating from multiple anaerobic digesters.</title>
        <authorList>
            <person name="Campanaro S."/>
            <person name="Treu L."/>
            <person name="Rodriguez-R L.M."/>
            <person name="Kovalovszki A."/>
            <person name="Ziels R.M."/>
            <person name="Maus I."/>
            <person name="Zhu X."/>
            <person name="Kougias P.G."/>
            <person name="Basile A."/>
            <person name="Luo G."/>
            <person name="Schluter A."/>
            <person name="Konstantinidis K.T."/>
            <person name="Angelidaki I."/>
        </authorList>
    </citation>
    <scope>NUCLEOTIDE SEQUENCE [LARGE SCALE GENOMIC DNA]</scope>
    <source>
        <strain evidence="4">AS27yjCOA_65</strain>
    </source>
</reference>
<evidence type="ECO:0000313" key="5">
    <source>
        <dbReference type="Proteomes" id="UP000524246"/>
    </source>
</evidence>
<proteinExistence type="inferred from homology"/>
<evidence type="ECO:0000256" key="1">
    <source>
        <dbReference type="ARBA" id="ARBA00010062"/>
    </source>
</evidence>
<comment type="caution">
    <text evidence="4">The sequence shown here is derived from an EMBL/GenBank/DDBJ whole genome shotgun (WGS) entry which is preliminary data.</text>
</comment>
<dbReference type="InterPro" id="IPR028082">
    <property type="entry name" value="Peripla_BP_I"/>
</dbReference>
<sequence length="392" mass="42952">MKKGFLISTFMVLVIGCSVISHNLESSEPIKIAAVFDLKKRLSVLDIPASRGAIIASEEINSSGGLFNRDIQLIVRDTGSSVNKIRQKIEQLIYMDKVQAFVGYSDTNYVLAANPPIQAARLPFISIGATSPRISGGLDGGETLALAAFGDNAQAAVAAEYAFSQFGSKAIIVFENNKDYPILFSRYFKKRFEELGGQILGSYYFVGNPPAFAPIARQIKKLKVAPDFVLLASMPVNANMLIRQIRLAGLHGPIIGGDSMDIAEIHKVNPLEVGQIYYTSHAFLSRENGSDKIKSFIQKYKDRFGTEPENSFAALGYDALMLLVEAARRAESLEADKLMAAIENIRNFESLTGAMTYARGRRTPFKPVSIIRIGSSGPELVDERMPEKMPIP</sequence>
<feature type="domain" description="Leucine-binding protein" evidence="3">
    <location>
        <begin position="29"/>
        <end position="377"/>
    </location>
</feature>
<comment type="similarity">
    <text evidence="1">Belongs to the leucine-binding protein family.</text>
</comment>
<dbReference type="SUPFAM" id="SSF53822">
    <property type="entry name" value="Periplasmic binding protein-like I"/>
    <property type="match status" value="1"/>
</dbReference>